<dbReference type="Proteomes" id="UP001269400">
    <property type="component" value="Unassembled WGS sequence"/>
</dbReference>
<comment type="caution">
    <text evidence="1">The sequence shown here is derived from an EMBL/GenBank/DDBJ whole genome shotgun (WGS) entry which is preliminary data.</text>
</comment>
<evidence type="ECO:0000313" key="1">
    <source>
        <dbReference type="EMBL" id="MDU9694162.1"/>
    </source>
</evidence>
<gene>
    <name evidence="1" type="ORF">O0Q50_23540</name>
</gene>
<organism evidence="1 2">
    <name type="scientific">Priestia aryabhattai</name>
    <name type="common">Bacillus aryabhattai</name>
    <dbReference type="NCBI Taxonomy" id="412384"/>
    <lineage>
        <taxon>Bacteria</taxon>
        <taxon>Bacillati</taxon>
        <taxon>Bacillota</taxon>
        <taxon>Bacilli</taxon>
        <taxon>Bacillales</taxon>
        <taxon>Bacillaceae</taxon>
        <taxon>Priestia</taxon>
    </lineage>
</organism>
<accession>A0AAX6NE80</accession>
<sequence length="116" mass="13732">MFVRLYITAQNEPEAKGNLIIVLEKLKSILIKTNVEKLEPYWKFNDMYVVELSLEVKKDLTLSELKYLLESISDRWEYYGEPINELLASKTVEGCNYILKNVEMINIYLDKYDIKD</sequence>
<proteinExistence type="predicted"/>
<dbReference type="AlphaFoldDB" id="A0AAX6NE80"/>
<protein>
    <submittedName>
        <fullName evidence="1">Uncharacterized protein</fullName>
    </submittedName>
</protein>
<dbReference type="RefSeq" id="WP_316911375.1">
    <property type="nucleotide sequence ID" value="NZ_JAPTGD010000002.1"/>
</dbReference>
<evidence type="ECO:0000313" key="2">
    <source>
        <dbReference type="Proteomes" id="UP001269400"/>
    </source>
</evidence>
<dbReference type="EMBL" id="JAPTGD010000002">
    <property type="protein sequence ID" value="MDU9694162.1"/>
    <property type="molecule type" value="Genomic_DNA"/>
</dbReference>
<reference evidence="1" key="2">
    <citation type="submission" date="2022-12" db="EMBL/GenBank/DDBJ databases">
        <authorList>
            <person name="Dechsakulwatana C."/>
            <person name="Rungsihiranrut A."/>
            <person name="Muangchinda C."/>
            <person name="Ningthoujam R."/>
            <person name="Klankeo P."/>
            <person name="Pinyakong O."/>
        </authorList>
    </citation>
    <scope>NUCLEOTIDE SEQUENCE</scope>
    <source>
        <strain evidence="1">TL01-2</strain>
    </source>
</reference>
<reference evidence="1" key="1">
    <citation type="journal article" date="2022" name="J Environ Chem Eng">
        <title>Biodegradation of petroleum oil using a constructed nonpathogenic and heavy metal-tolerant bacterial consortium isolated from marine sponges.</title>
        <authorList>
            <person name="Dechsakulwatana C."/>
            <person name="Rungsihiranrut A."/>
            <person name="Muangchinda C."/>
            <person name="Ningthoujam R."/>
            <person name="Klankeo P."/>
            <person name="Pinyakong O."/>
        </authorList>
    </citation>
    <scope>NUCLEOTIDE SEQUENCE</scope>
    <source>
        <strain evidence="1">TL01-2</strain>
    </source>
</reference>
<name>A0AAX6NE80_PRIAR</name>